<feature type="binding site" evidence="12">
    <location>
        <position position="91"/>
    </location>
    <ligand>
        <name>CoA</name>
        <dbReference type="ChEBI" id="CHEBI:57287"/>
    </ligand>
</feature>
<evidence type="ECO:0000256" key="10">
    <source>
        <dbReference type="ARBA" id="ARBA00049176"/>
    </source>
</evidence>
<reference evidence="16 17" key="1">
    <citation type="submission" date="2016-12" db="EMBL/GenBank/DDBJ databases">
        <title>Izhakiella australiana sp. nov. of genus Izhakiella isolated from Australian desert.</title>
        <authorList>
            <person name="Ji M."/>
        </authorList>
    </citation>
    <scope>NUCLEOTIDE SEQUENCE [LARGE SCALE GENOMIC DNA]</scope>
    <source>
        <strain evidence="16 17">D4N98</strain>
    </source>
</reference>
<accession>A0A1S8YED4</accession>
<dbReference type="Proteomes" id="UP000190667">
    <property type="component" value="Unassembled WGS sequence"/>
</dbReference>
<evidence type="ECO:0000256" key="13">
    <source>
        <dbReference type="PIRSR" id="PIRSR603542-2"/>
    </source>
</evidence>
<evidence type="ECO:0000256" key="6">
    <source>
        <dbReference type="ARBA" id="ARBA00022679"/>
    </source>
</evidence>
<evidence type="ECO:0000256" key="1">
    <source>
        <dbReference type="ARBA" id="ARBA00003937"/>
    </source>
</evidence>
<keyword evidence="6" id="KW-0808">Transferase</keyword>
<evidence type="ECO:0000256" key="11">
    <source>
        <dbReference type="ARBA" id="ARBA00049191"/>
    </source>
</evidence>
<dbReference type="GO" id="GO:0009366">
    <property type="term" value="C:enterobactin synthetase complex"/>
    <property type="evidence" value="ECO:0007669"/>
    <property type="project" value="InterPro"/>
</dbReference>
<evidence type="ECO:0000259" key="14">
    <source>
        <dbReference type="Pfam" id="PF01648"/>
    </source>
</evidence>
<dbReference type="GO" id="GO:0008897">
    <property type="term" value="F:holo-[acyl-carrier-protein] synthase activity"/>
    <property type="evidence" value="ECO:0007669"/>
    <property type="project" value="InterPro"/>
</dbReference>
<proteinExistence type="inferred from homology"/>
<dbReference type="InterPro" id="IPR008278">
    <property type="entry name" value="4-PPantetheinyl_Trfase_dom"/>
</dbReference>
<dbReference type="PRINTS" id="PR01399">
    <property type="entry name" value="ENTSNTHTASED"/>
</dbReference>
<comment type="catalytic activity">
    <reaction evidence="11">
        <text>apo-[peptidyl-carrier protein] + CoA = holo-[peptidyl-carrier protein] + adenosine 3',5'-bisphosphate + H(+)</text>
        <dbReference type="Rhea" id="RHEA:46228"/>
        <dbReference type="Rhea" id="RHEA-COMP:11479"/>
        <dbReference type="Rhea" id="RHEA-COMP:11480"/>
        <dbReference type="ChEBI" id="CHEBI:15378"/>
        <dbReference type="ChEBI" id="CHEBI:29999"/>
        <dbReference type="ChEBI" id="CHEBI:57287"/>
        <dbReference type="ChEBI" id="CHEBI:58343"/>
        <dbReference type="ChEBI" id="CHEBI:64479"/>
    </reaction>
</comment>
<feature type="binding site" evidence="12">
    <location>
        <position position="83"/>
    </location>
    <ligand>
        <name>CoA</name>
        <dbReference type="ChEBI" id="CHEBI:57287"/>
    </ligand>
</feature>
<evidence type="ECO:0000256" key="12">
    <source>
        <dbReference type="PIRSR" id="PIRSR603542-1"/>
    </source>
</evidence>
<dbReference type="Pfam" id="PF17837">
    <property type="entry name" value="4PPT_N"/>
    <property type="match status" value="1"/>
</dbReference>
<evidence type="ECO:0000313" key="16">
    <source>
        <dbReference type="EMBL" id="OON37136.1"/>
    </source>
</evidence>
<dbReference type="InterPro" id="IPR041354">
    <property type="entry name" value="4PPT_N"/>
</dbReference>
<dbReference type="AlphaFoldDB" id="A0A1S8YED4"/>
<dbReference type="PANTHER" id="PTHR38096">
    <property type="entry name" value="ENTEROBACTIN SYNTHASE COMPONENT D"/>
    <property type="match status" value="1"/>
</dbReference>
<feature type="binding site" evidence="12">
    <location>
        <position position="149"/>
    </location>
    <ligand>
        <name>CoA</name>
        <dbReference type="ChEBI" id="CHEBI:57287"/>
    </ligand>
</feature>
<dbReference type="STRING" id="1926881.BTJ39_20660"/>
<keyword evidence="13" id="KW-0479">Metal-binding</keyword>
<feature type="binding site" evidence="12">
    <location>
        <position position="194"/>
    </location>
    <ligand>
        <name>CoA</name>
        <dbReference type="ChEBI" id="CHEBI:57287"/>
    </ligand>
</feature>
<comment type="cofactor">
    <cofactor evidence="13">
        <name>Mg(2+)</name>
        <dbReference type="ChEBI" id="CHEBI:18420"/>
    </cofactor>
</comment>
<protein>
    <recommendedName>
        <fullName evidence="5">Enterobactin synthase component D</fullName>
    </recommendedName>
    <alternativeName>
        <fullName evidence="8">4'-phosphopantetheinyl transferase EntD</fullName>
    </alternativeName>
    <alternativeName>
        <fullName evidence="9">Enterochelin synthase D</fullName>
    </alternativeName>
</protein>
<comment type="function">
    <text evidence="1">Involved in the biosynthesis of the siderophore enterobactin (enterochelin), which is a macrocyclic trimeric lactone of N-(2,3-dihydroxybenzoyl)-serine. The serine trilactone serves as a scaffolding for the three catechol functionalities that provide hexadentate coordination for the tightly ligated iron(2+) atoms. Plays an essential role in the assembly of the enterobactin by catalyzing the transfer of the 4'-phosphopantetheine (Ppant) moiety from coenzyme A to the apo-domains of both EntB (ArCP domain) and EntF (PCP domain) to yield their holo-forms which make them competent for the activation of 2,3-dihydroxybenzoate (DHB) and L-serine, respectively.</text>
</comment>
<feature type="binding site" evidence="12">
    <location>
        <position position="198"/>
    </location>
    <ligand>
        <name>CoA</name>
        <dbReference type="ChEBI" id="CHEBI:57287"/>
    </ligand>
</feature>
<keyword evidence="13" id="KW-0460">Magnesium</keyword>
<feature type="binding site" evidence="13">
    <location>
        <position position="151"/>
    </location>
    <ligand>
        <name>Mg(2+)</name>
        <dbReference type="ChEBI" id="CHEBI:18420"/>
    </ligand>
</feature>
<evidence type="ECO:0000256" key="8">
    <source>
        <dbReference type="ARBA" id="ARBA00029894"/>
    </source>
</evidence>
<dbReference type="GO" id="GO:0000287">
    <property type="term" value="F:magnesium ion binding"/>
    <property type="evidence" value="ECO:0007669"/>
    <property type="project" value="InterPro"/>
</dbReference>
<organism evidence="16 17">
    <name type="scientific">Izhakiella australiensis</name>
    <dbReference type="NCBI Taxonomy" id="1926881"/>
    <lineage>
        <taxon>Bacteria</taxon>
        <taxon>Pseudomonadati</taxon>
        <taxon>Pseudomonadota</taxon>
        <taxon>Gammaproteobacteria</taxon>
        <taxon>Enterobacterales</taxon>
        <taxon>Erwiniaceae</taxon>
        <taxon>Izhakiella</taxon>
    </lineage>
</organism>
<comment type="pathway">
    <text evidence="2">Siderophore biosynthesis; enterobactin biosynthesis.</text>
</comment>
<dbReference type="Gene3D" id="3.90.470.20">
    <property type="entry name" value="4'-phosphopantetheinyl transferase domain"/>
    <property type="match status" value="1"/>
</dbReference>
<feature type="domain" description="4'-phosphopantetheinyl transferase N-terminal" evidence="15">
    <location>
        <begin position="77"/>
        <end position="135"/>
    </location>
</feature>
<dbReference type="UniPathway" id="UPA00017"/>
<comment type="subunit">
    <text evidence="4">EntB, EntD, EntE, and EntF form a multienzyme complex called enterobactin synthase.</text>
</comment>
<evidence type="ECO:0000256" key="9">
    <source>
        <dbReference type="ARBA" id="ARBA00031996"/>
    </source>
</evidence>
<gene>
    <name evidence="16" type="ORF">BTJ39_20660</name>
</gene>
<sequence length="264" mass="29023">MQTAWRWYTQAIIFHGLIIVSDNLVWRPAPCPFLSPLQVMPAPDHPGLLLAEQRFELSKFRPALFGQLAILPGASVMGSAPKRQAEFLASRYATQRVLEKWGYADYQLANDAEGVPLWPQGLRGSLSHSHQRVVIALCEDNTGYLPGVDSETLLTPERAKRLQNAIITADELTLLENSCLPFATALTMAFSVKESLYKALFPWCRQPMGFHSATLVAINSDGSQVTLGLSKSLNGGPAAGSCYHARCWYSPGEVMTLVVTHPVK</sequence>
<comment type="catalytic activity">
    <reaction evidence="10">
        <text>apo-[aryl-carrier protein] + CoA = holo-[aryl-carrier protein] + adenosine 3',5'-bisphosphate + H(+)</text>
        <dbReference type="Rhea" id="RHEA:48404"/>
        <dbReference type="Rhea" id="RHEA-COMP:15903"/>
        <dbReference type="Rhea" id="RHEA-COMP:17557"/>
        <dbReference type="ChEBI" id="CHEBI:15378"/>
        <dbReference type="ChEBI" id="CHEBI:29999"/>
        <dbReference type="ChEBI" id="CHEBI:57287"/>
        <dbReference type="ChEBI" id="CHEBI:58343"/>
        <dbReference type="ChEBI" id="CHEBI:64479"/>
    </reaction>
</comment>
<dbReference type="GO" id="GO:0009239">
    <property type="term" value="P:enterobactin biosynthetic process"/>
    <property type="evidence" value="ECO:0007669"/>
    <property type="project" value="UniProtKB-UniPathway"/>
</dbReference>
<keyword evidence="7" id="KW-0259">Enterobactin biosynthesis</keyword>
<name>A0A1S8YED4_9GAMM</name>
<dbReference type="InterPro" id="IPR003542">
    <property type="entry name" value="Enbac_synth_compD-like"/>
</dbReference>
<evidence type="ECO:0000256" key="4">
    <source>
        <dbReference type="ARBA" id="ARBA00011503"/>
    </source>
</evidence>
<feature type="binding site" evidence="12">
    <location>
        <begin position="127"/>
        <end position="128"/>
    </location>
    <ligand>
        <name>CoA</name>
        <dbReference type="ChEBI" id="CHEBI:57287"/>
    </ligand>
</feature>
<comment type="caution">
    <text evidence="16">The sequence shown here is derived from an EMBL/GenBank/DDBJ whole genome shotgun (WGS) entry which is preliminary data.</text>
</comment>
<dbReference type="Pfam" id="PF01648">
    <property type="entry name" value="ACPS"/>
    <property type="match status" value="1"/>
</dbReference>
<evidence type="ECO:0000256" key="7">
    <source>
        <dbReference type="ARBA" id="ARBA00023191"/>
    </source>
</evidence>
<dbReference type="RefSeq" id="WP_078004611.1">
    <property type="nucleotide sequence ID" value="NZ_MRUL01000021.1"/>
</dbReference>
<feature type="domain" description="4'-phosphopantetheinyl transferase" evidence="14">
    <location>
        <begin position="147"/>
        <end position="234"/>
    </location>
</feature>
<dbReference type="PANTHER" id="PTHR38096:SF1">
    <property type="entry name" value="ENTEROBACTIN SYNTHASE COMPONENT D"/>
    <property type="match status" value="1"/>
</dbReference>
<evidence type="ECO:0000256" key="3">
    <source>
        <dbReference type="ARBA" id="ARBA00008342"/>
    </source>
</evidence>
<dbReference type="GO" id="GO:0005886">
    <property type="term" value="C:plasma membrane"/>
    <property type="evidence" value="ECO:0007669"/>
    <property type="project" value="TreeGrafter"/>
</dbReference>
<dbReference type="SUPFAM" id="SSF56214">
    <property type="entry name" value="4'-phosphopantetheinyl transferase"/>
    <property type="match status" value="1"/>
</dbReference>
<feature type="binding site" evidence="13">
    <location>
        <position position="149"/>
    </location>
    <ligand>
        <name>Mg(2+)</name>
        <dbReference type="ChEBI" id="CHEBI:18420"/>
    </ligand>
</feature>
<evidence type="ECO:0000313" key="17">
    <source>
        <dbReference type="Proteomes" id="UP000190667"/>
    </source>
</evidence>
<dbReference type="InterPro" id="IPR037143">
    <property type="entry name" value="4-PPantetheinyl_Trfase_dom_sf"/>
</dbReference>
<dbReference type="OrthoDB" id="8210607at2"/>
<dbReference type="EMBL" id="MRUL01000021">
    <property type="protein sequence ID" value="OON37136.1"/>
    <property type="molecule type" value="Genomic_DNA"/>
</dbReference>
<evidence type="ECO:0000256" key="5">
    <source>
        <dbReference type="ARBA" id="ARBA00019087"/>
    </source>
</evidence>
<evidence type="ECO:0000256" key="2">
    <source>
        <dbReference type="ARBA" id="ARBA00004993"/>
    </source>
</evidence>
<keyword evidence="17" id="KW-1185">Reference proteome</keyword>
<evidence type="ECO:0000259" key="15">
    <source>
        <dbReference type="Pfam" id="PF17837"/>
    </source>
</evidence>
<comment type="similarity">
    <text evidence="3">Belongs to the P-Pant transferase superfamily. EntD family.</text>
</comment>